<dbReference type="Proteomes" id="UP000037755">
    <property type="component" value="Unassembled WGS sequence"/>
</dbReference>
<reference evidence="3 4" key="1">
    <citation type="submission" date="2015-08" db="EMBL/GenBank/DDBJ databases">
        <title>Whole genome sequence of Flavobacterium akiainvivens IK-1T, from decaying Wikstroemia oahuensis, an endemic Hawaiian shrub.</title>
        <authorList>
            <person name="Wan X."/>
            <person name="Hou S."/>
            <person name="Saito J."/>
            <person name="Donachie S."/>
        </authorList>
    </citation>
    <scope>NUCLEOTIDE SEQUENCE [LARGE SCALE GENOMIC DNA]</scope>
    <source>
        <strain evidence="3 4">IK-1</strain>
    </source>
</reference>
<evidence type="ECO:0000259" key="2">
    <source>
        <dbReference type="Pfam" id="PF14317"/>
    </source>
</evidence>
<feature type="domain" description="YcxB-like C-terminal" evidence="2">
    <location>
        <begin position="95"/>
        <end position="140"/>
    </location>
</feature>
<proteinExistence type="predicted"/>
<keyword evidence="4" id="KW-1185">Reference proteome</keyword>
<dbReference type="InterPro" id="IPR025588">
    <property type="entry name" value="YcxB-like_C"/>
</dbReference>
<evidence type="ECO:0000313" key="3">
    <source>
        <dbReference type="EMBL" id="KOS05846.1"/>
    </source>
</evidence>
<feature type="transmembrane region" description="Helical" evidence="1">
    <location>
        <begin position="49"/>
        <end position="67"/>
    </location>
</feature>
<keyword evidence="1" id="KW-0472">Membrane</keyword>
<dbReference type="STRING" id="1202724.AM493_07190"/>
<dbReference type="EMBL" id="LIYD01000005">
    <property type="protein sequence ID" value="KOS05846.1"/>
    <property type="molecule type" value="Genomic_DNA"/>
</dbReference>
<dbReference type="Pfam" id="PF14317">
    <property type="entry name" value="YcxB"/>
    <property type="match status" value="1"/>
</dbReference>
<evidence type="ECO:0000256" key="1">
    <source>
        <dbReference type="SAM" id="Phobius"/>
    </source>
</evidence>
<keyword evidence="1" id="KW-1133">Transmembrane helix</keyword>
<accession>A0A0M9VHQ8</accession>
<dbReference type="RefSeq" id="WP_054407114.1">
    <property type="nucleotide sequence ID" value="NZ_FOYA01000008.1"/>
</dbReference>
<protein>
    <recommendedName>
        <fullName evidence="2">YcxB-like C-terminal domain-containing protein</fullName>
    </recommendedName>
</protein>
<organism evidence="3 4">
    <name type="scientific">Flavobacterium akiainvivens</name>
    <dbReference type="NCBI Taxonomy" id="1202724"/>
    <lineage>
        <taxon>Bacteria</taxon>
        <taxon>Pseudomonadati</taxon>
        <taxon>Bacteroidota</taxon>
        <taxon>Flavobacteriia</taxon>
        <taxon>Flavobacteriales</taxon>
        <taxon>Flavobacteriaceae</taxon>
        <taxon>Flavobacterium</taxon>
    </lineage>
</organism>
<feature type="transmembrane region" description="Helical" evidence="1">
    <location>
        <begin position="27"/>
        <end position="43"/>
    </location>
</feature>
<keyword evidence="1" id="KW-0812">Transmembrane</keyword>
<gene>
    <name evidence="3" type="ORF">AM493_07190</name>
</gene>
<name>A0A0M9VHQ8_9FLAO</name>
<evidence type="ECO:0000313" key="4">
    <source>
        <dbReference type="Proteomes" id="UP000037755"/>
    </source>
</evidence>
<dbReference type="AlphaFoldDB" id="A0A0M9VHQ8"/>
<sequence length="155" mass="18220">MVTTKQFSLTPNNLLKALLSIYLKKRWWLLVLVWIWAAIVSSPDVQGGTPLIVIAVLYPVLIVYRIWRFANDKENAILYAARYYEMTESEITGYINDGSESRTILHTVIKYIELKHCYMLYVSKTQFIYIPKDCFGTLQDKLWFENKILASLKKW</sequence>
<comment type="caution">
    <text evidence="3">The sequence shown here is derived from an EMBL/GenBank/DDBJ whole genome shotgun (WGS) entry which is preliminary data.</text>
</comment>
<dbReference type="PATRIC" id="fig|1202724.3.peg.1496"/>
<dbReference type="OrthoDB" id="1352552at2"/>